<comment type="caution">
    <text evidence="1">The sequence shown here is derived from an EMBL/GenBank/DDBJ whole genome shotgun (WGS) entry which is preliminary data.</text>
</comment>
<dbReference type="PATRIC" id="fig|1127699.3.peg.2290"/>
<accession>L1MYL3</accession>
<sequence length="42" mass="4859">MALNAKPKINGRVALCRFFIFHTRTFLSTKAPYSTLKPKINY</sequence>
<proteinExistence type="predicted"/>
<reference evidence="1 2" key="1">
    <citation type="submission" date="2012-05" db="EMBL/GenBank/DDBJ databases">
        <authorList>
            <person name="Weinstock G."/>
            <person name="Sodergren E."/>
            <person name="Lobos E.A."/>
            <person name="Fulton L."/>
            <person name="Fulton R."/>
            <person name="Courtney L."/>
            <person name="Fronick C."/>
            <person name="O'Laughlin M."/>
            <person name="Godfrey J."/>
            <person name="Wilson R.M."/>
            <person name="Miner T."/>
            <person name="Farmer C."/>
            <person name="Delehaunty K."/>
            <person name="Cordes M."/>
            <person name="Minx P."/>
            <person name="Tomlinson C."/>
            <person name="Chen J."/>
            <person name="Wollam A."/>
            <person name="Pepin K.H."/>
            <person name="Bhonagiri V."/>
            <person name="Zhang X."/>
            <person name="Suruliraj S."/>
            <person name="Warren W."/>
            <person name="Mitreva M."/>
            <person name="Mardis E.R."/>
            <person name="Wilson R.K."/>
        </authorList>
    </citation>
    <scope>NUCLEOTIDE SEQUENCE [LARGE SCALE GENOMIC DNA]</scope>
    <source>
        <strain evidence="1 2">F0055</strain>
    </source>
</reference>
<organism evidence="1 2">
    <name type="scientific">Hoylesella saccharolytica F0055</name>
    <dbReference type="NCBI Taxonomy" id="1127699"/>
    <lineage>
        <taxon>Bacteria</taxon>
        <taxon>Pseudomonadati</taxon>
        <taxon>Bacteroidota</taxon>
        <taxon>Bacteroidia</taxon>
        <taxon>Bacteroidales</taxon>
        <taxon>Prevotellaceae</taxon>
        <taxon>Hoylesella</taxon>
    </lineage>
</organism>
<keyword evidence="2" id="KW-1185">Reference proteome</keyword>
<name>L1MYL3_9BACT</name>
<evidence type="ECO:0000313" key="1">
    <source>
        <dbReference type="EMBL" id="EKX96094.1"/>
    </source>
</evidence>
<evidence type="ECO:0000313" key="2">
    <source>
        <dbReference type="Proteomes" id="UP000010433"/>
    </source>
</evidence>
<protein>
    <submittedName>
        <fullName evidence="1">Uncharacterized protein</fullName>
    </submittedName>
</protein>
<dbReference type="Proteomes" id="UP000010433">
    <property type="component" value="Unassembled WGS sequence"/>
</dbReference>
<dbReference type="EMBL" id="AMEP01000164">
    <property type="protein sequence ID" value="EKX96094.1"/>
    <property type="molecule type" value="Genomic_DNA"/>
</dbReference>
<dbReference type="STRING" id="1127699.HMPREF9151_02496"/>
<dbReference type="AlphaFoldDB" id="L1MYL3"/>
<gene>
    <name evidence="1" type="ORF">HMPREF9151_02496</name>
</gene>
<dbReference type="HOGENOM" id="CLU_3255969_0_0_10"/>